<comment type="caution">
    <text evidence="2">The sequence shown here is derived from an EMBL/GenBank/DDBJ whole genome shotgun (WGS) entry which is preliminary data.</text>
</comment>
<dbReference type="AlphaFoldDB" id="A0A081D7L6"/>
<feature type="region of interest" description="Disordered" evidence="1">
    <location>
        <begin position="1"/>
        <end position="21"/>
    </location>
</feature>
<organism evidence="2 3">
    <name type="scientific">Nonlabens ulvanivorans</name>
    <name type="common">Persicivirga ulvanivorans</name>
    <dbReference type="NCBI Taxonomy" id="906888"/>
    <lineage>
        <taxon>Bacteria</taxon>
        <taxon>Pseudomonadati</taxon>
        <taxon>Bacteroidota</taxon>
        <taxon>Flavobacteriia</taxon>
        <taxon>Flavobacteriales</taxon>
        <taxon>Flavobacteriaceae</taxon>
        <taxon>Nonlabens</taxon>
    </lineage>
</organism>
<accession>A0A081D7L6</accession>
<dbReference type="InterPro" id="IPR006311">
    <property type="entry name" value="TAT_signal"/>
</dbReference>
<proteinExistence type="predicted"/>
<sequence>MCDTHKKHQDPNSQAHHEEHEAWSRRTFLQALGIAGAGTFALGGTQISSAMASPITAALSSSTNDRVLVLIRLKGGNDGLNTIVPLNQYGTYASQRPNIALAQSSLYNLSTDYGLPSYMSSLQSRWGKWRDESCTWCRYAGQDLSHFRSSDIWASTDAVNNEETGWMADFLKMSILIFY</sequence>
<evidence type="ECO:0000256" key="1">
    <source>
        <dbReference type="SAM" id="MobiDB-lite"/>
    </source>
</evidence>
<gene>
    <name evidence="2" type="ORF">JCM19296_490</name>
</gene>
<name>A0A081D7L6_NONUL</name>
<dbReference type="InterPro" id="IPR019546">
    <property type="entry name" value="TAT_signal_bac_arc"/>
</dbReference>
<dbReference type="EMBL" id="BBLG01000001">
    <property type="protein sequence ID" value="GAK74912.1"/>
    <property type="molecule type" value="Genomic_DNA"/>
</dbReference>
<dbReference type="NCBIfam" id="TIGR01409">
    <property type="entry name" value="TAT_signal_seq"/>
    <property type="match status" value="1"/>
</dbReference>
<evidence type="ECO:0000313" key="3">
    <source>
        <dbReference type="Proteomes" id="UP000028980"/>
    </source>
</evidence>
<reference evidence="2 3" key="1">
    <citation type="journal article" date="2014" name="Genome Announc.">
        <title>Draft Genome Sequences of Marine Flavobacterium Nonlabens Strains NR17, NR24, NR27, NR32, NR33, and Ara13.</title>
        <authorList>
            <person name="Nakanishi M."/>
            <person name="Meirelles P."/>
            <person name="Suzuki R."/>
            <person name="Takatani N."/>
            <person name="Mino S."/>
            <person name="Suda W."/>
            <person name="Oshima K."/>
            <person name="Hattori M."/>
            <person name="Ohkuma M."/>
            <person name="Hosokawa M."/>
            <person name="Miyashita K."/>
            <person name="Thompson F.L."/>
            <person name="Niwa A."/>
            <person name="Sawabe T."/>
            <person name="Sawabe T."/>
        </authorList>
    </citation>
    <scope>NUCLEOTIDE SEQUENCE [LARGE SCALE GENOMIC DNA]</scope>
    <source>
        <strain evidence="3">JCM19296</strain>
    </source>
</reference>
<evidence type="ECO:0000313" key="2">
    <source>
        <dbReference type="EMBL" id="GAK74912.1"/>
    </source>
</evidence>
<dbReference type="PROSITE" id="PS51318">
    <property type="entry name" value="TAT"/>
    <property type="match status" value="1"/>
</dbReference>
<dbReference type="Proteomes" id="UP000028980">
    <property type="component" value="Unassembled WGS sequence"/>
</dbReference>
<protein>
    <submittedName>
        <fullName evidence="2">Twin-arginine translocation pathway signalprecursor</fullName>
    </submittedName>
</protein>